<evidence type="ECO:0000256" key="11">
    <source>
        <dbReference type="RuleBase" id="RU000454"/>
    </source>
</evidence>
<evidence type="ECO:0000313" key="15">
    <source>
        <dbReference type="Proteomes" id="UP001302745"/>
    </source>
</evidence>
<dbReference type="PANTHER" id="PTHR47966:SF23">
    <property type="entry name" value="ASPARTIC ENDOPEPTIDASE, PUTATIVE (AFU_ORTHOLOGUE AFUA_2G15950)-RELATED"/>
    <property type="match status" value="1"/>
</dbReference>
<feature type="active site" evidence="10">
    <location>
        <position position="318"/>
    </location>
</feature>
<organism evidence="14 15">
    <name type="scientific">Chaetomidium leptoderma</name>
    <dbReference type="NCBI Taxonomy" id="669021"/>
    <lineage>
        <taxon>Eukaryota</taxon>
        <taxon>Fungi</taxon>
        <taxon>Dikarya</taxon>
        <taxon>Ascomycota</taxon>
        <taxon>Pezizomycotina</taxon>
        <taxon>Sordariomycetes</taxon>
        <taxon>Sordariomycetidae</taxon>
        <taxon>Sordariales</taxon>
        <taxon>Chaetomiaceae</taxon>
        <taxon>Chaetomidium</taxon>
    </lineage>
</organism>
<dbReference type="Proteomes" id="UP001302745">
    <property type="component" value="Unassembled WGS sequence"/>
</dbReference>
<evidence type="ECO:0000256" key="9">
    <source>
        <dbReference type="ARBA" id="ARBA00023180"/>
    </source>
</evidence>
<dbReference type="InterPro" id="IPR033121">
    <property type="entry name" value="PEPTIDASE_A1"/>
</dbReference>
<keyword evidence="7 11" id="KW-0378">Hydrolase</keyword>
<evidence type="ECO:0000256" key="7">
    <source>
        <dbReference type="ARBA" id="ARBA00022801"/>
    </source>
</evidence>
<feature type="signal peptide" evidence="12">
    <location>
        <begin position="1"/>
        <end position="20"/>
    </location>
</feature>
<dbReference type="FunFam" id="2.40.70.10:FF:000026">
    <property type="entry name" value="Endothiapepsin"/>
    <property type="match status" value="1"/>
</dbReference>
<dbReference type="AlphaFoldDB" id="A0AAN6VQV3"/>
<evidence type="ECO:0000256" key="4">
    <source>
        <dbReference type="ARBA" id="ARBA00022670"/>
    </source>
</evidence>
<evidence type="ECO:0000256" key="3">
    <source>
        <dbReference type="ARBA" id="ARBA00022525"/>
    </source>
</evidence>
<dbReference type="InterPro" id="IPR001461">
    <property type="entry name" value="Aspartic_peptidase_A1"/>
</dbReference>
<dbReference type="PANTHER" id="PTHR47966">
    <property type="entry name" value="BETA-SITE APP-CLEAVING ENZYME, ISOFORM A-RELATED"/>
    <property type="match status" value="1"/>
</dbReference>
<evidence type="ECO:0000256" key="1">
    <source>
        <dbReference type="ARBA" id="ARBA00004613"/>
    </source>
</evidence>
<keyword evidence="8" id="KW-0865">Zymogen</keyword>
<comment type="subcellular location">
    <subcellularLocation>
        <location evidence="1">Secreted</location>
    </subcellularLocation>
</comment>
<dbReference type="GO" id="GO:0006508">
    <property type="term" value="P:proteolysis"/>
    <property type="evidence" value="ECO:0007669"/>
    <property type="project" value="UniProtKB-KW"/>
</dbReference>
<dbReference type="PROSITE" id="PS51767">
    <property type="entry name" value="PEPTIDASE_A1"/>
    <property type="match status" value="1"/>
</dbReference>
<dbReference type="InterPro" id="IPR001969">
    <property type="entry name" value="Aspartic_peptidase_AS"/>
</dbReference>
<proteinExistence type="inferred from homology"/>
<evidence type="ECO:0000256" key="5">
    <source>
        <dbReference type="ARBA" id="ARBA00022729"/>
    </source>
</evidence>
<evidence type="ECO:0000256" key="12">
    <source>
        <dbReference type="SAM" id="SignalP"/>
    </source>
</evidence>
<comment type="caution">
    <text evidence="14">The sequence shown here is derived from an EMBL/GenBank/DDBJ whole genome shotgun (WGS) entry which is preliminary data.</text>
</comment>
<dbReference type="EMBL" id="MU856874">
    <property type="protein sequence ID" value="KAK4156123.1"/>
    <property type="molecule type" value="Genomic_DNA"/>
</dbReference>
<reference evidence="14" key="2">
    <citation type="submission" date="2023-05" db="EMBL/GenBank/DDBJ databases">
        <authorList>
            <consortium name="Lawrence Berkeley National Laboratory"/>
            <person name="Steindorff A."/>
            <person name="Hensen N."/>
            <person name="Bonometti L."/>
            <person name="Westerberg I."/>
            <person name="Brannstrom I.O."/>
            <person name="Guillou S."/>
            <person name="Cros-Aarteil S."/>
            <person name="Calhoun S."/>
            <person name="Haridas S."/>
            <person name="Kuo A."/>
            <person name="Mondo S."/>
            <person name="Pangilinan J."/>
            <person name="Riley R."/>
            <person name="Labutti K."/>
            <person name="Andreopoulos B."/>
            <person name="Lipzen A."/>
            <person name="Chen C."/>
            <person name="Yanf M."/>
            <person name="Daum C."/>
            <person name="Ng V."/>
            <person name="Clum A."/>
            <person name="Ohm R."/>
            <person name="Martin F."/>
            <person name="Silar P."/>
            <person name="Natvig D."/>
            <person name="Lalanne C."/>
            <person name="Gautier V."/>
            <person name="Ament-Velasquez S.L."/>
            <person name="Kruys A."/>
            <person name="Hutchinson M.I."/>
            <person name="Powell A.J."/>
            <person name="Barry K."/>
            <person name="Miller A.N."/>
            <person name="Grigoriev I.V."/>
            <person name="Debuchy R."/>
            <person name="Gladieux P."/>
            <person name="Thoren M.H."/>
            <person name="Johannesson H."/>
        </authorList>
    </citation>
    <scope>NUCLEOTIDE SEQUENCE</scope>
    <source>
        <strain evidence="14">CBS 538.74</strain>
    </source>
</reference>
<dbReference type="InterPro" id="IPR034163">
    <property type="entry name" value="Aspergillopepsin-like_cat_dom"/>
</dbReference>
<keyword evidence="9" id="KW-0325">Glycoprotein</keyword>
<evidence type="ECO:0000259" key="13">
    <source>
        <dbReference type="PROSITE" id="PS51767"/>
    </source>
</evidence>
<feature type="active site" evidence="10">
    <location>
        <position position="134"/>
    </location>
</feature>
<dbReference type="GO" id="GO:0005576">
    <property type="term" value="C:extracellular region"/>
    <property type="evidence" value="ECO:0007669"/>
    <property type="project" value="UniProtKB-SubCell"/>
</dbReference>
<keyword evidence="5 12" id="KW-0732">Signal</keyword>
<feature type="chain" id="PRO_5042846171" evidence="12">
    <location>
        <begin position="21"/>
        <end position="427"/>
    </location>
</feature>
<comment type="similarity">
    <text evidence="2 11">Belongs to the peptidase A1 family.</text>
</comment>
<sequence length="427" mass="45717">MSLILFHFLLLLLWTPFSLAAPSRIQKRSFKVDRVRNPNFKRHDGPRELLKAYQKYRMPIPQELLDSLGDQAAADNVPFGTPNASKLMQAAHAAHAANAANAAVGSVSAFPANNGIEYISPIQIGGQTINVALDSGSADLWVFSTQLPALSTAGHQAYDPLRSPTFKQLSGANFSIVYGDGTTAAGNVGTDTVDVGGAIVTGQAVQMATTVSTAFVQDTNLSGLLGLAFSQLSTVKPVKPKTFFENVMPSLAAPLFTADLRKDAVGSYEFGRIDGTKFEGKLGWIPATTSLGFWQVSTSGFTVGKRQKKLPTSQAIVDTGTTLMLVSKELSDGYYRQVPGAKHTPAAGGMTFPCNTTLPDLLLDVGGVYTARIRGPDINFGLFNGDRCFGGIQRTVARYQIWGDVFFRSQFVVFHGGNRSLGMALHA</sequence>
<evidence type="ECO:0000256" key="10">
    <source>
        <dbReference type="PIRSR" id="PIRSR601461-1"/>
    </source>
</evidence>
<evidence type="ECO:0000256" key="2">
    <source>
        <dbReference type="ARBA" id="ARBA00007447"/>
    </source>
</evidence>
<dbReference type="CDD" id="cd06097">
    <property type="entry name" value="Aspergillopepsin_like"/>
    <property type="match status" value="1"/>
</dbReference>
<accession>A0AAN6VQV3</accession>
<dbReference type="SUPFAM" id="SSF50630">
    <property type="entry name" value="Acid proteases"/>
    <property type="match status" value="1"/>
</dbReference>
<evidence type="ECO:0000256" key="8">
    <source>
        <dbReference type="ARBA" id="ARBA00023145"/>
    </source>
</evidence>
<feature type="domain" description="Peptidase A1" evidence="13">
    <location>
        <begin position="118"/>
        <end position="424"/>
    </location>
</feature>
<evidence type="ECO:0000313" key="14">
    <source>
        <dbReference type="EMBL" id="KAK4156123.1"/>
    </source>
</evidence>
<keyword evidence="4 11" id="KW-0645">Protease</keyword>
<dbReference type="PROSITE" id="PS00141">
    <property type="entry name" value="ASP_PROTEASE"/>
    <property type="match status" value="2"/>
</dbReference>
<keyword evidence="6 11" id="KW-0064">Aspartyl protease</keyword>
<protein>
    <submittedName>
        <fullName evidence="14">Aspartic peptidase domain-containing protein</fullName>
    </submittedName>
</protein>
<dbReference type="GO" id="GO:0004190">
    <property type="term" value="F:aspartic-type endopeptidase activity"/>
    <property type="evidence" value="ECO:0007669"/>
    <property type="project" value="UniProtKB-KW"/>
</dbReference>
<dbReference type="PRINTS" id="PR00792">
    <property type="entry name" value="PEPSIN"/>
</dbReference>
<dbReference type="Pfam" id="PF00026">
    <property type="entry name" value="Asp"/>
    <property type="match status" value="1"/>
</dbReference>
<reference evidence="14" key="1">
    <citation type="journal article" date="2023" name="Mol. Phylogenet. Evol.">
        <title>Genome-scale phylogeny and comparative genomics of the fungal order Sordariales.</title>
        <authorList>
            <person name="Hensen N."/>
            <person name="Bonometti L."/>
            <person name="Westerberg I."/>
            <person name="Brannstrom I.O."/>
            <person name="Guillou S."/>
            <person name="Cros-Aarteil S."/>
            <person name="Calhoun S."/>
            <person name="Haridas S."/>
            <person name="Kuo A."/>
            <person name="Mondo S."/>
            <person name="Pangilinan J."/>
            <person name="Riley R."/>
            <person name="LaButti K."/>
            <person name="Andreopoulos B."/>
            <person name="Lipzen A."/>
            <person name="Chen C."/>
            <person name="Yan M."/>
            <person name="Daum C."/>
            <person name="Ng V."/>
            <person name="Clum A."/>
            <person name="Steindorff A."/>
            <person name="Ohm R.A."/>
            <person name="Martin F."/>
            <person name="Silar P."/>
            <person name="Natvig D.O."/>
            <person name="Lalanne C."/>
            <person name="Gautier V."/>
            <person name="Ament-Velasquez S.L."/>
            <person name="Kruys A."/>
            <person name="Hutchinson M.I."/>
            <person name="Powell A.J."/>
            <person name="Barry K."/>
            <person name="Miller A.N."/>
            <person name="Grigoriev I.V."/>
            <person name="Debuchy R."/>
            <person name="Gladieux P."/>
            <person name="Hiltunen Thoren M."/>
            <person name="Johannesson H."/>
        </authorList>
    </citation>
    <scope>NUCLEOTIDE SEQUENCE</scope>
    <source>
        <strain evidence="14">CBS 538.74</strain>
    </source>
</reference>
<dbReference type="InterPro" id="IPR021109">
    <property type="entry name" value="Peptidase_aspartic_dom_sf"/>
</dbReference>
<dbReference type="Gene3D" id="2.40.70.10">
    <property type="entry name" value="Acid Proteases"/>
    <property type="match status" value="2"/>
</dbReference>
<keyword evidence="3" id="KW-0964">Secreted</keyword>
<keyword evidence="15" id="KW-1185">Reference proteome</keyword>
<gene>
    <name evidence="14" type="ORF">C8A00DRAFT_41386</name>
</gene>
<evidence type="ECO:0000256" key="6">
    <source>
        <dbReference type="ARBA" id="ARBA00022750"/>
    </source>
</evidence>
<name>A0AAN6VQV3_9PEZI</name>